<reference evidence="3" key="1">
    <citation type="journal article" date="2014" name="Science">
        <title>Ancient hybridizations among the ancestral genomes of bread wheat.</title>
        <authorList>
            <consortium name="International Wheat Genome Sequencing Consortium,"/>
            <person name="Marcussen T."/>
            <person name="Sandve S.R."/>
            <person name="Heier L."/>
            <person name="Spannagl M."/>
            <person name="Pfeifer M."/>
            <person name="Jakobsen K.S."/>
            <person name="Wulff B.B."/>
            <person name="Steuernagel B."/>
            <person name="Mayer K.F."/>
            <person name="Olsen O.A."/>
        </authorList>
    </citation>
    <scope>NUCLEOTIDE SEQUENCE [LARGE SCALE GENOMIC DNA]</scope>
    <source>
        <strain evidence="3">cv. AL8/78</strain>
    </source>
</reference>
<evidence type="ECO:0000313" key="3">
    <source>
        <dbReference type="Proteomes" id="UP000015105"/>
    </source>
</evidence>
<dbReference type="EnsemblPlants" id="AET7Gv20025900.8">
    <property type="protein sequence ID" value="AET7Gv20025900.8"/>
    <property type="gene ID" value="AET7Gv20025900"/>
</dbReference>
<reference evidence="2" key="4">
    <citation type="submission" date="2019-03" db="UniProtKB">
        <authorList>
            <consortium name="EnsemblPlants"/>
        </authorList>
    </citation>
    <scope>IDENTIFICATION</scope>
</reference>
<sequence>MLQPANLSLDFPLQQVFHPLLYSLDLLFGDFFLSLSCNTIFLAPIICLSGNLAASLRRYLQRWLL</sequence>
<keyword evidence="1" id="KW-0472">Membrane</keyword>
<evidence type="ECO:0000256" key="1">
    <source>
        <dbReference type="SAM" id="Phobius"/>
    </source>
</evidence>
<organism evidence="2 3">
    <name type="scientific">Aegilops tauschii subsp. strangulata</name>
    <name type="common">Goatgrass</name>
    <dbReference type="NCBI Taxonomy" id="200361"/>
    <lineage>
        <taxon>Eukaryota</taxon>
        <taxon>Viridiplantae</taxon>
        <taxon>Streptophyta</taxon>
        <taxon>Embryophyta</taxon>
        <taxon>Tracheophyta</taxon>
        <taxon>Spermatophyta</taxon>
        <taxon>Magnoliopsida</taxon>
        <taxon>Liliopsida</taxon>
        <taxon>Poales</taxon>
        <taxon>Poaceae</taxon>
        <taxon>BOP clade</taxon>
        <taxon>Pooideae</taxon>
        <taxon>Triticodae</taxon>
        <taxon>Triticeae</taxon>
        <taxon>Triticinae</taxon>
        <taxon>Aegilops</taxon>
    </lineage>
</organism>
<reference evidence="2" key="3">
    <citation type="journal article" date="2017" name="Nature">
        <title>Genome sequence of the progenitor of the wheat D genome Aegilops tauschii.</title>
        <authorList>
            <person name="Luo M.C."/>
            <person name="Gu Y.Q."/>
            <person name="Puiu D."/>
            <person name="Wang H."/>
            <person name="Twardziok S.O."/>
            <person name="Deal K.R."/>
            <person name="Huo N."/>
            <person name="Zhu T."/>
            <person name="Wang L."/>
            <person name="Wang Y."/>
            <person name="McGuire P.E."/>
            <person name="Liu S."/>
            <person name="Long H."/>
            <person name="Ramasamy R.K."/>
            <person name="Rodriguez J.C."/>
            <person name="Van S.L."/>
            <person name="Yuan L."/>
            <person name="Wang Z."/>
            <person name="Xia Z."/>
            <person name="Xiao L."/>
            <person name="Anderson O.D."/>
            <person name="Ouyang S."/>
            <person name="Liang Y."/>
            <person name="Zimin A.V."/>
            <person name="Pertea G."/>
            <person name="Qi P."/>
            <person name="Bennetzen J.L."/>
            <person name="Dai X."/>
            <person name="Dawson M.W."/>
            <person name="Muller H.G."/>
            <person name="Kugler K."/>
            <person name="Rivarola-Duarte L."/>
            <person name="Spannagl M."/>
            <person name="Mayer K.F.X."/>
            <person name="Lu F.H."/>
            <person name="Bevan M.W."/>
            <person name="Leroy P."/>
            <person name="Li P."/>
            <person name="You F.M."/>
            <person name="Sun Q."/>
            <person name="Liu Z."/>
            <person name="Lyons E."/>
            <person name="Wicker T."/>
            <person name="Salzberg S.L."/>
            <person name="Devos K.M."/>
            <person name="Dvorak J."/>
        </authorList>
    </citation>
    <scope>NUCLEOTIDE SEQUENCE [LARGE SCALE GENOMIC DNA]</scope>
    <source>
        <strain evidence="2">cv. AL8/78</strain>
    </source>
</reference>
<dbReference type="AlphaFoldDB" id="A0A453QBI4"/>
<keyword evidence="3" id="KW-1185">Reference proteome</keyword>
<dbReference type="Proteomes" id="UP000015105">
    <property type="component" value="Chromosome 7D"/>
</dbReference>
<accession>A0A453QBI4</accession>
<reference evidence="2" key="5">
    <citation type="journal article" date="2021" name="G3 (Bethesda)">
        <title>Aegilops tauschii genome assembly Aet v5.0 features greater sequence contiguity and improved annotation.</title>
        <authorList>
            <person name="Wang L."/>
            <person name="Zhu T."/>
            <person name="Rodriguez J.C."/>
            <person name="Deal K.R."/>
            <person name="Dubcovsky J."/>
            <person name="McGuire P.E."/>
            <person name="Lux T."/>
            <person name="Spannagl M."/>
            <person name="Mayer K.F.X."/>
            <person name="Baldrich P."/>
            <person name="Meyers B.C."/>
            <person name="Huo N."/>
            <person name="Gu Y.Q."/>
            <person name="Zhou H."/>
            <person name="Devos K.M."/>
            <person name="Bennetzen J.L."/>
            <person name="Unver T."/>
            <person name="Budak H."/>
            <person name="Gulick P.J."/>
            <person name="Galiba G."/>
            <person name="Kalapos B."/>
            <person name="Nelson D.R."/>
            <person name="Li P."/>
            <person name="You F.M."/>
            <person name="Luo M.C."/>
            <person name="Dvorak J."/>
        </authorList>
    </citation>
    <scope>NUCLEOTIDE SEQUENCE [LARGE SCALE GENOMIC DNA]</scope>
    <source>
        <strain evidence="2">cv. AL8/78</strain>
    </source>
</reference>
<name>A0A453QBI4_AEGTS</name>
<reference evidence="3" key="2">
    <citation type="journal article" date="2017" name="Nat. Plants">
        <title>The Aegilops tauschii genome reveals multiple impacts of transposons.</title>
        <authorList>
            <person name="Zhao G."/>
            <person name="Zou C."/>
            <person name="Li K."/>
            <person name="Wang K."/>
            <person name="Li T."/>
            <person name="Gao L."/>
            <person name="Zhang X."/>
            <person name="Wang H."/>
            <person name="Yang Z."/>
            <person name="Liu X."/>
            <person name="Jiang W."/>
            <person name="Mao L."/>
            <person name="Kong X."/>
            <person name="Jiao Y."/>
            <person name="Jia J."/>
        </authorList>
    </citation>
    <scope>NUCLEOTIDE SEQUENCE [LARGE SCALE GENOMIC DNA]</scope>
    <source>
        <strain evidence="3">cv. AL8/78</strain>
    </source>
</reference>
<keyword evidence="1" id="KW-1133">Transmembrane helix</keyword>
<keyword evidence="1" id="KW-0812">Transmembrane</keyword>
<proteinExistence type="predicted"/>
<dbReference type="Gramene" id="AET7Gv20025900.8">
    <property type="protein sequence ID" value="AET7Gv20025900.8"/>
    <property type="gene ID" value="AET7Gv20025900"/>
</dbReference>
<protein>
    <submittedName>
        <fullName evidence="2">Uncharacterized protein</fullName>
    </submittedName>
</protein>
<feature type="transmembrane region" description="Helical" evidence="1">
    <location>
        <begin position="31"/>
        <end position="54"/>
    </location>
</feature>
<evidence type="ECO:0000313" key="2">
    <source>
        <dbReference type="EnsemblPlants" id="AET7Gv20025900.8"/>
    </source>
</evidence>